<name>A0A087TJD0_STEMI</name>
<dbReference type="InterPro" id="IPR051962">
    <property type="entry name" value="Cuticlin"/>
</dbReference>
<protein>
    <submittedName>
        <fullName evidence="11">Cuticlin-1</fullName>
    </submittedName>
</protein>
<feature type="transmembrane region" description="Helical" evidence="8">
    <location>
        <begin position="355"/>
        <end position="378"/>
    </location>
</feature>
<keyword evidence="7 8" id="KW-0472">Membrane</keyword>
<dbReference type="Gene3D" id="2.60.40.4100">
    <property type="entry name" value="Zona pellucida, ZP-C domain"/>
    <property type="match status" value="1"/>
</dbReference>
<reference evidence="11 12" key="1">
    <citation type="submission" date="2013-11" db="EMBL/GenBank/DDBJ databases">
        <title>Genome sequencing of Stegodyphus mimosarum.</title>
        <authorList>
            <person name="Bechsgaard J."/>
        </authorList>
    </citation>
    <scope>NUCLEOTIDE SEQUENCE [LARGE SCALE GENOMIC DNA]</scope>
</reference>
<keyword evidence="12" id="KW-1185">Reference proteome</keyword>
<dbReference type="Pfam" id="PF25057">
    <property type="entry name" value="CUT_N"/>
    <property type="match status" value="1"/>
</dbReference>
<evidence type="ECO:0000256" key="3">
    <source>
        <dbReference type="ARBA" id="ARBA00022475"/>
    </source>
</evidence>
<sequence>MDLCLLLGMLFSVLVGFSSAASHHHPVLHAVGNRLSDVDIECNSNNILVTISTPEDFNGMIYPKGLSKNSSCLAEYEHAGSKITYKLPLRSCNTMSHDISEGVEYFNTVVVQPHHKLVTSFGRGFHVRCRYQTKNKTISSGVGVNNIGTTSITLTAPMPNCLMKIYIGRPDEHIVAEHVKIGDYLTLVISIDDQDVYGMKITNCIVKDGLSWSEQPLINNDGCPIDEEIMGPFEYNKNLTSAHVTYPAHKFPFTSSVYYQCNVKLCFKHAGGCDDVPPICDETGHNVRRRRRKRQNEVEDVGNIKDLRSEDRDRSLEVYSGLYVNEVDELEDEADNPSSLPARSDDEFCVSTRKFAIGIAIAGVLLMLAVILLVACIVHRRRRRKGSSTAGSSIYSGPYS</sequence>
<dbReference type="InterPro" id="IPR056953">
    <property type="entry name" value="CUT_N"/>
</dbReference>
<dbReference type="Gene3D" id="2.60.40.3210">
    <property type="entry name" value="Zona pellucida, ZP-N domain"/>
    <property type="match status" value="1"/>
</dbReference>
<dbReference type="EMBL" id="KK115487">
    <property type="protein sequence ID" value="KFM65219.1"/>
    <property type="molecule type" value="Genomic_DNA"/>
</dbReference>
<dbReference type="STRING" id="407821.A0A087TJD0"/>
<dbReference type="PANTHER" id="PTHR22907">
    <property type="entry name" value="GH04558P"/>
    <property type="match status" value="1"/>
</dbReference>
<feature type="non-terminal residue" evidence="11">
    <location>
        <position position="400"/>
    </location>
</feature>
<evidence type="ECO:0000256" key="5">
    <source>
        <dbReference type="ARBA" id="ARBA00022729"/>
    </source>
</evidence>
<evidence type="ECO:0000256" key="7">
    <source>
        <dbReference type="ARBA" id="ARBA00023136"/>
    </source>
</evidence>
<keyword evidence="2" id="KW-0193">Cuticle</keyword>
<dbReference type="Pfam" id="PF25301">
    <property type="entry name" value="CUT_C"/>
    <property type="match status" value="1"/>
</dbReference>
<dbReference type="InterPro" id="IPR001507">
    <property type="entry name" value="ZP_dom"/>
</dbReference>
<comment type="subcellular location">
    <subcellularLocation>
        <location evidence="1">Cell membrane</location>
        <topology evidence="1">Single-pass type I membrane protein</topology>
    </subcellularLocation>
</comment>
<gene>
    <name evidence="11" type="ORF">X975_24397</name>
</gene>
<proteinExistence type="predicted"/>
<dbReference type="InterPro" id="IPR057475">
    <property type="entry name" value="CUT_C"/>
</dbReference>
<feature type="signal peptide" evidence="9">
    <location>
        <begin position="1"/>
        <end position="20"/>
    </location>
</feature>
<evidence type="ECO:0000256" key="4">
    <source>
        <dbReference type="ARBA" id="ARBA00022692"/>
    </source>
</evidence>
<dbReference type="OMA" id="NCESDMF"/>
<keyword evidence="3" id="KW-1003">Cell membrane</keyword>
<keyword evidence="5 9" id="KW-0732">Signal</keyword>
<dbReference type="Proteomes" id="UP000054359">
    <property type="component" value="Unassembled WGS sequence"/>
</dbReference>
<evidence type="ECO:0000313" key="12">
    <source>
        <dbReference type="Proteomes" id="UP000054359"/>
    </source>
</evidence>
<dbReference type="PANTHER" id="PTHR22907:SF54">
    <property type="entry name" value="GH04558P"/>
    <property type="match status" value="1"/>
</dbReference>
<dbReference type="SMART" id="SM00241">
    <property type="entry name" value="ZP"/>
    <property type="match status" value="1"/>
</dbReference>
<evidence type="ECO:0000256" key="2">
    <source>
        <dbReference type="ARBA" id="ARBA00022460"/>
    </source>
</evidence>
<dbReference type="PROSITE" id="PS51034">
    <property type="entry name" value="ZP_2"/>
    <property type="match status" value="1"/>
</dbReference>
<evidence type="ECO:0000256" key="9">
    <source>
        <dbReference type="SAM" id="SignalP"/>
    </source>
</evidence>
<feature type="domain" description="ZP" evidence="10">
    <location>
        <begin position="41"/>
        <end position="287"/>
    </location>
</feature>
<keyword evidence="4 8" id="KW-0812">Transmembrane</keyword>
<dbReference type="AlphaFoldDB" id="A0A087TJD0"/>
<evidence type="ECO:0000259" key="10">
    <source>
        <dbReference type="PROSITE" id="PS51034"/>
    </source>
</evidence>
<accession>A0A087TJD0</accession>
<keyword evidence="6 8" id="KW-1133">Transmembrane helix</keyword>
<dbReference type="OrthoDB" id="6139674at2759"/>
<dbReference type="GO" id="GO:0042302">
    <property type="term" value="F:structural constituent of cuticle"/>
    <property type="evidence" value="ECO:0007669"/>
    <property type="project" value="UniProtKB-KW"/>
</dbReference>
<evidence type="ECO:0000313" key="11">
    <source>
        <dbReference type="EMBL" id="KFM65219.1"/>
    </source>
</evidence>
<organism evidence="11 12">
    <name type="scientific">Stegodyphus mimosarum</name>
    <name type="common">African social velvet spider</name>
    <dbReference type="NCBI Taxonomy" id="407821"/>
    <lineage>
        <taxon>Eukaryota</taxon>
        <taxon>Metazoa</taxon>
        <taxon>Ecdysozoa</taxon>
        <taxon>Arthropoda</taxon>
        <taxon>Chelicerata</taxon>
        <taxon>Arachnida</taxon>
        <taxon>Araneae</taxon>
        <taxon>Araneomorphae</taxon>
        <taxon>Entelegynae</taxon>
        <taxon>Eresoidea</taxon>
        <taxon>Eresidae</taxon>
        <taxon>Stegodyphus</taxon>
    </lineage>
</organism>
<evidence type="ECO:0000256" key="1">
    <source>
        <dbReference type="ARBA" id="ARBA00004251"/>
    </source>
</evidence>
<dbReference type="InterPro" id="IPR042235">
    <property type="entry name" value="ZP-C_dom"/>
</dbReference>
<dbReference type="GO" id="GO:0005886">
    <property type="term" value="C:plasma membrane"/>
    <property type="evidence" value="ECO:0007669"/>
    <property type="project" value="UniProtKB-SubCell"/>
</dbReference>
<feature type="chain" id="PRO_5001829774" evidence="9">
    <location>
        <begin position="21"/>
        <end position="400"/>
    </location>
</feature>
<evidence type="ECO:0000256" key="6">
    <source>
        <dbReference type="ARBA" id="ARBA00022989"/>
    </source>
</evidence>
<evidence type="ECO:0000256" key="8">
    <source>
        <dbReference type="SAM" id="Phobius"/>
    </source>
</evidence>